<evidence type="ECO:0000256" key="3">
    <source>
        <dbReference type="ARBA" id="ARBA00022801"/>
    </source>
</evidence>
<dbReference type="AlphaFoldDB" id="A0A1T5C6V2"/>
<dbReference type="EMBL" id="FUYN01000004">
    <property type="protein sequence ID" value="SKB55079.1"/>
    <property type="molecule type" value="Genomic_DNA"/>
</dbReference>
<sequence>MQIQKLVIGMHESNCYIVSEDNKALIIDPGGESSRIIKQVQRNNLSIVAIALTHYHCDHIEAALELKKAFDCPIYAHKKELKGLQDPKINHTETLGRKAISITPDVLLSEGSKINITDDIYLETIHTPGHTPGGICLYSKLQKLAFTGDTLFEDGLGRTDLEGGNEDLMKKSVSNKISLWEDDITIYPGHGNSVSMKELRRRGIMYLK</sequence>
<dbReference type="InterPro" id="IPR036866">
    <property type="entry name" value="RibonucZ/Hydroxyglut_hydro"/>
</dbReference>
<dbReference type="SMART" id="SM00849">
    <property type="entry name" value="Lactamase_B"/>
    <property type="match status" value="1"/>
</dbReference>
<dbReference type="InterPro" id="IPR001279">
    <property type="entry name" value="Metallo-B-lactamas"/>
</dbReference>
<accession>A0A1T5C6V2</accession>
<keyword evidence="7" id="KW-1185">Reference proteome</keyword>
<organism evidence="6 7">
    <name type="scientific">Acetoanaerobium noterae</name>
    <dbReference type="NCBI Taxonomy" id="745369"/>
    <lineage>
        <taxon>Bacteria</taxon>
        <taxon>Bacillati</taxon>
        <taxon>Bacillota</taxon>
        <taxon>Clostridia</taxon>
        <taxon>Peptostreptococcales</taxon>
        <taxon>Filifactoraceae</taxon>
        <taxon>Acetoanaerobium</taxon>
    </lineage>
</organism>
<comment type="cofactor">
    <cofactor evidence="1">
        <name>Zn(2+)</name>
        <dbReference type="ChEBI" id="CHEBI:29105"/>
    </cofactor>
</comment>
<evidence type="ECO:0000313" key="6">
    <source>
        <dbReference type="EMBL" id="SKB55079.1"/>
    </source>
</evidence>
<evidence type="ECO:0000256" key="4">
    <source>
        <dbReference type="ARBA" id="ARBA00022833"/>
    </source>
</evidence>
<keyword evidence="4" id="KW-0862">Zinc</keyword>
<dbReference type="PANTHER" id="PTHR46233:SF3">
    <property type="entry name" value="HYDROXYACYLGLUTATHIONE HYDROLASE GLOC"/>
    <property type="match status" value="1"/>
</dbReference>
<gene>
    <name evidence="6" type="ORF">SAMN02745120_2052</name>
</gene>
<dbReference type="CDD" id="cd06262">
    <property type="entry name" value="metallo-hydrolase-like_MBL-fold"/>
    <property type="match status" value="1"/>
</dbReference>
<reference evidence="7" key="1">
    <citation type="submission" date="2017-02" db="EMBL/GenBank/DDBJ databases">
        <authorList>
            <person name="Varghese N."/>
            <person name="Submissions S."/>
        </authorList>
    </citation>
    <scope>NUCLEOTIDE SEQUENCE [LARGE SCALE GENOMIC DNA]</scope>
    <source>
        <strain evidence="7">ATCC 35199</strain>
    </source>
</reference>
<keyword evidence="3" id="KW-0378">Hydrolase</keyword>
<feature type="domain" description="Metallo-beta-lactamase" evidence="5">
    <location>
        <begin position="12"/>
        <end position="190"/>
    </location>
</feature>
<evidence type="ECO:0000256" key="1">
    <source>
        <dbReference type="ARBA" id="ARBA00001947"/>
    </source>
</evidence>
<evidence type="ECO:0000313" key="7">
    <source>
        <dbReference type="Proteomes" id="UP000243406"/>
    </source>
</evidence>
<evidence type="ECO:0000256" key="2">
    <source>
        <dbReference type="ARBA" id="ARBA00022723"/>
    </source>
</evidence>
<dbReference type="GO" id="GO:0046872">
    <property type="term" value="F:metal ion binding"/>
    <property type="evidence" value="ECO:0007669"/>
    <property type="project" value="UniProtKB-KW"/>
</dbReference>
<dbReference type="Pfam" id="PF00753">
    <property type="entry name" value="Lactamase_B"/>
    <property type="match status" value="1"/>
</dbReference>
<dbReference type="Proteomes" id="UP000243406">
    <property type="component" value="Unassembled WGS sequence"/>
</dbReference>
<evidence type="ECO:0000259" key="5">
    <source>
        <dbReference type="SMART" id="SM00849"/>
    </source>
</evidence>
<dbReference type="RefSeq" id="WP_079589842.1">
    <property type="nucleotide sequence ID" value="NZ_FUYN01000004.1"/>
</dbReference>
<dbReference type="InterPro" id="IPR051453">
    <property type="entry name" value="MBL_Glyoxalase_II"/>
</dbReference>
<dbReference type="Gene3D" id="3.60.15.10">
    <property type="entry name" value="Ribonuclease Z/Hydroxyacylglutathione hydrolase-like"/>
    <property type="match status" value="1"/>
</dbReference>
<dbReference type="GO" id="GO:0016787">
    <property type="term" value="F:hydrolase activity"/>
    <property type="evidence" value="ECO:0007669"/>
    <property type="project" value="UniProtKB-KW"/>
</dbReference>
<protein>
    <submittedName>
        <fullName evidence="6">Glyoxylase, beta-lactamase superfamily II</fullName>
    </submittedName>
</protein>
<name>A0A1T5C6V2_9FIRM</name>
<dbReference type="OrthoDB" id="9802248at2"/>
<dbReference type="SUPFAM" id="SSF56281">
    <property type="entry name" value="Metallo-hydrolase/oxidoreductase"/>
    <property type="match status" value="1"/>
</dbReference>
<dbReference type="PANTHER" id="PTHR46233">
    <property type="entry name" value="HYDROXYACYLGLUTATHIONE HYDROLASE GLOC"/>
    <property type="match status" value="1"/>
</dbReference>
<keyword evidence="2" id="KW-0479">Metal-binding</keyword>
<proteinExistence type="predicted"/>